<reference evidence="1" key="1">
    <citation type="submission" date="2018-05" db="EMBL/GenBank/DDBJ databases">
        <authorList>
            <person name="Lanie J.A."/>
            <person name="Ng W.-L."/>
            <person name="Kazmierczak K.M."/>
            <person name="Andrzejewski T.M."/>
            <person name="Davidsen T.M."/>
            <person name="Wayne K.J."/>
            <person name="Tettelin H."/>
            <person name="Glass J.I."/>
            <person name="Rusch D."/>
            <person name="Podicherti R."/>
            <person name="Tsui H.-C.T."/>
            <person name="Winkler M.E."/>
        </authorList>
    </citation>
    <scope>NUCLEOTIDE SEQUENCE</scope>
</reference>
<sequence length="68" mass="7862">MPNIEIQSFFYDLIHCKDKILSNFDKWDEKYADDERGPLVAGIRECGDADLVNLLINIQRLASGYEQI</sequence>
<dbReference type="AlphaFoldDB" id="A0A383BV95"/>
<proteinExistence type="predicted"/>
<name>A0A383BV95_9ZZZZ</name>
<organism evidence="1">
    <name type="scientific">marine metagenome</name>
    <dbReference type="NCBI Taxonomy" id="408172"/>
    <lineage>
        <taxon>unclassified sequences</taxon>
        <taxon>metagenomes</taxon>
        <taxon>ecological metagenomes</taxon>
    </lineage>
</organism>
<accession>A0A383BV95</accession>
<feature type="non-terminal residue" evidence="1">
    <location>
        <position position="68"/>
    </location>
</feature>
<protein>
    <submittedName>
        <fullName evidence="1">Uncharacterized protein</fullName>
    </submittedName>
</protein>
<evidence type="ECO:0000313" key="1">
    <source>
        <dbReference type="EMBL" id="SVE23175.1"/>
    </source>
</evidence>
<dbReference type="EMBL" id="UINC01203085">
    <property type="protein sequence ID" value="SVE23175.1"/>
    <property type="molecule type" value="Genomic_DNA"/>
</dbReference>
<gene>
    <name evidence="1" type="ORF">METZ01_LOCUS476029</name>
</gene>